<proteinExistence type="predicted"/>
<evidence type="ECO:0000313" key="1">
    <source>
        <dbReference type="EMBL" id="QHG11078.1"/>
    </source>
</evidence>
<protein>
    <submittedName>
        <fullName evidence="1">Uncharacterized protein</fullName>
    </submittedName>
</protein>
<dbReference type="KEGG" id="vg:80557571"/>
<keyword evidence="2" id="KW-1185">Reference proteome</keyword>
<reference evidence="1" key="1">
    <citation type="journal article" date="2019" name="J. ISSAAS">
        <title>A complex virome that includes two distinct emaraviruses is associated to virus-like symptoms in Camellia japonica.</title>
        <authorList>
            <person name="Peracchio C."/>
            <person name="Forgia M."/>
            <person name="Chiapello M."/>
            <person name="Vallino M."/>
            <person name="Turina M."/>
            <person name="Ciuffo M."/>
        </authorList>
    </citation>
    <scope>NUCLEOTIDE SEQUENCE</scope>
    <source>
        <strain evidence="1">CAMNGS2018</strain>
    </source>
</reference>
<dbReference type="EMBL" id="MN557025">
    <property type="protein sequence ID" value="QHG11078.1"/>
    <property type="molecule type" value="Genomic_RNA"/>
</dbReference>
<accession>A0A6B9QUA1</accession>
<sequence>MNSYNYLSSIILIYCLESLDKRIEIVERYNSKSLNLLKNIFKLSNQLNLISVDKFNDDFNLILEEYFSENQLGAEVDENFAKEVLKDQQKDVIEVNIFAKILLHSSYSLNNSGKIDFMNYLMLIKKLNDLKNNIDKLQFYFKQDFNFLNEFKMFLKGFKSGYRRLQLDFIELLNRFITAELELITDKIVATQFYQSIIEVC</sequence>
<dbReference type="RefSeq" id="YP_010840112.1">
    <property type="nucleotide sequence ID" value="NC_078418.1"/>
</dbReference>
<dbReference type="GeneID" id="80557571"/>
<dbReference type="Proteomes" id="UP000681011">
    <property type="component" value="Genome"/>
</dbReference>
<evidence type="ECO:0000313" key="2">
    <source>
        <dbReference type="Proteomes" id="UP000681011"/>
    </source>
</evidence>
<name>A0A6B9QUA1_9VIRU</name>
<organism evidence="1 2">
    <name type="scientific">Emaravirus camelliae</name>
    <dbReference type="NCBI Taxonomy" id="2843907"/>
    <lineage>
        <taxon>Viruses</taxon>
        <taxon>Riboviria</taxon>
        <taxon>Orthornavirae</taxon>
        <taxon>Negarnaviricota</taxon>
        <taxon>Polyploviricotina</taxon>
        <taxon>Bunyaviricetes</taxon>
        <taxon>Elliovirales</taxon>
        <taxon>Fimoviridae</taxon>
        <taxon>Emaravirus</taxon>
    </lineage>
</organism>